<dbReference type="Pfam" id="PF07463">
    <property type="entry name" value="NUMOD4"/>
    <property type="match status" value="1"/>
</dbReference>
<dbReference type="RefSeq" id="WP_227600668.1">
    <property type="nucleotide sequence ID" value="NZ_JAJEPX010000017.1"/>
</dbReference>
<comment type="caution">
    <text evidence="3">The sequence shown here is derived from an EMBL/GenBank/DDBJ whole genome shotgun (WGS) entry which is preliminary data.</text>
</comment>
<dbReference type="AlphaFoldDB" id="A0AAW4VXZ3"/>
<dbReference type="GO" id="GO:0016788">
    <property type="term" value="F:hydrolase activity, acting on ester bonds"/>
    <property type="evidence" value="ECO:0007669"/>
    <property type="project" value="InterPro"/>
</dbReference>
<dbReference type="EMBL" id="JAJEPX010000017">
    <property type="protein sequence ID" value="MCC2176884.1"/>
    <property type="molecule type" value="Genomic_DNA"/>
</dbReference>
<evidence type="ECO:0000313" key="3">
    <source>
        <dbReference type="EMBL" id="MCC2176884.1"/>
    </source>
</evidence>
<protein>
    <submittedName>
        <fullName evidence="3">NUMOD4 motif-containing HNH endonuclease</fullName>
    </submittedName>
</protein>
<evidence type="ECO:0000313" key="4">
    <source>
        <dbReference type="Proteomes" id="UP001298753"/>
    </source>
</evidence>
<reference evidence="3 4" key="1">
    <citation type="submission" date="2021-10" db="EMBL/GenBank/DDBJ databases">
        <title>Anaerobic single-cell dispensing facilitates the cultivation of human gut bacteria.</title>
        <authorList>
            <person name="Afrizal A."/>
        </authorList>
    </citation>
    <scope>NUCLEOTIDE SEQUENCE [LARGE SCALE GENOMIC DNA]</scope>
    <source>
        <strain evidence="3 4">CLA-AA-H270</strain>
    </source>
</reference>
<dbReference type="GeneID" id="98660830"/>
<dbReference type="InterPro" id="IPR010902">
    <property type="entry name" value="NUMOD4"/>
</dbReference>
<feature type="domain" description="HNH nuclease" evidence="2">
    <location>
        <begin position="62"/>
        <end position="106"/>
    </location>
</feature>
<name>A0AAW4VXZ3_9FIRM</name>
<dbReference type="SUPFAM" id="SSF54060">
    <property type="entry name" value="His-Me finger endonucleases"/>
    <property type="match status" value="1"/>
</dbReference>
<keyword evidence="4" id="KW-1185">Reference proteome</keyword>
<evidence type="ECO:0000259" key="1">
    <source>
        <dbReference type="Pfam" id="PF07463"/>
    </source>
</evidence>
<keyword evidence="3" id="KW-0540">Nuclease</keyword>
<gene>
    <name evidence="3" type="ORF">LKD22_07050</name>
</gene>
<sequence>MLNDLSTLTNEVWSMIAEFPDYQVSNHGRVKHIYRNGREYILRPWLDRYGYPTVHIHRTTQRVHRLVAQAFIPNLWNLPEVHHRNRNRADNRVENLRWCSRRKHMRKHHIGIPIVCLDKDTYELLNTYDSAAEAERKKGIPQRSIRSCCTRENNLCGGYRWMNLTDYNEWINEQKRNHAA</sequence>
<proteinExistence type="predicted"/>
<dbReference type="GO" id="GO:0004519">
    <property type="term" value="F:endonuclease activity"/>
    <property type="evidence" value="ECO:0007669"/>
    <property type="project" value="UniProtKB-KW"/>
</dbReference>
<evidence type="ECO:0000259" key="2">
    <source>
        <dbReference type="Pfam" id="PF13392"/>
    </source>
</evidence>
<feature type="domain" description="NUMOD4" evidence="1">
    <location>
        <begin position="11"/>
        <end position="57"/>
    </location>
</feature>
<dbReference type="InterPro" id="IPR044925">
    <property type="entry name" value="His-Me_finger_sf"/>
</dbReference>
<organism evidence="3 4">
    <name type="scientific">Agathobaculum butyriciproducens</name>
    <dbReference type="NCBI Taxonomy" id="1628085"/>
    <lineage>
        <taxon>Bacteria</taxon>
        <taxon>Bacillati</taxon>
        <taxon>Bacillota</taxon>
        <taxon>Clostridia</taxon>
        <taxon>Eubacteriales</taxon>
        <taxon>Butyricicoccaceae</taxon>
        <taxon>Agathobaculum</taxon>
    </lineage>
</organism>
<accession>A0AAW4VXZ3</accession>
<keyword evidence="3" id="KW-0378">Hydrolase</keyword>
<dbReference type="Proteomes" id="UP001298753">
    <property type="component" value="Unassembled WGS sequence"/>
</dbReference>
<dbReference type="Gene3D" id="3.90.75.20">
    <property type="match status" value="1"/>
</dbReference>
<dbReference type="Pfam" id="PF13392">
    <property type="entry name" value="HNH_3"/>
    <property type="match status" value="1"/>
</dbReference>
<keyword evidence="3" id="KW-0255">Endonuclease</keyword>
<dbReference type="InterPro" id="IPR003615">
    <property type="entry name" value="HNH_nuc"/>
</dbReference>